<dbReference type="Pfam" id="PF03734">
    <property type="entry name" value="YkuD"/>
    <property type="match status" value="1"/>
</dbReference>
<dbReference type="CDD" id="cd13432">
    <property type="entry name" value="LDT_IgD_like_2"/>
    <property type="match status" value="1"/>
</dbReference>
<evidence type="ECO:0000256" key="13">
    <source>
        <dbReference type="PROSITE-ProRule" id="PRU01373"/>
    </source>
</evidence>
<evidence type="ECO:0000256" key="15">
    <source>
        <dbReference type="SAM" id="SignalP"/>
    </source>
</evidence>
<dbReference type="InterPro" id="IPR038063">
    <property type="entry name" value="Transpep_catalytic_dom"/>
</dbReference>
<dbReference type="GO" id="GO:0018104">
    <property type="term" value="P:peptidoglycan-protein cross-linking"/>
    <property type="evidence" value="ECO:0007669"/>
    <property type="project" value="TreeGrafter"/>
</dbReference>
<keyword evidence="11 13" id="KW-0961">Cell wall biogenesis/degradation</keyword>
<dbReference type="InterPro" id="IPR041280">
    <property type="entry name" value="Big_10"/>
</dbReference>
<dbReference type="EMBL" id="FTMH01000020">
    <property type="protein sequence ID" value="SIQ60125.1"/>
    <property type="molecule type" value="Genomic_DNA"/>
</dbReference>
<feature type="domain" description="L,D-TPase catalytic" evidence="16">
    <location>
        <begin position="240"/>
        <end position="365"/>
    </location>
</feature>
<dbReference type="GO" id="GO:0008360">
    <property type="term" value="P:regulation of cell shape"/>
    <property type="evidence" value="ECO:0007669"/>
    <property type="project" value="UniProtKB-UniRule"/>
</dbReference>
<evidence type="ECO:0000256" key="1">
    <source>
        <dbReference type="ARBA" id="ARBA00004752"/>
    </source>
</evidence>
<proteinExistence type="predicted"/>
<feature type="chain" id="PRO_5040929795" evidence="15">
    <location>
        <begin position="20"/>
        <end position="398"/>
    </location>
</feature>
<keyword evidence="9 17" id="KW-0449">Lipoprotein</keyword>
<dbReference type="Gene3D" id="2.40.440.10">
    <property type="entry name" value="L,D-transpeptidase catalytic domain-like"/>
    <property type="match status" value="1"/>
</dbReference>
<dbReference type="GO" id="GO:0071972">
    <property type="term" value="F:peptidoglycan L,D-transpeptidase activity"/>
    <property type="evidence" value="ECO:0007669"/>
    <property type="project" value="TreeGrafter"/>
</dbReference>
<accession>A0A9X8WJ32</accession>
<dbReference type="CDD" id="cd16913">
    <property type="entry name" value="YkuD_like"/>
    <property type="match status" value="1"/>
</dbReference>
<comment type="pathway">
    <text evidence="12">Glycan biosynthesis.</text>
</comment>
<dbReference type="Proteomes" id="UP000185547">
    <property type="component" value="Unassembled WGS sequence"/>
</dbReference>
<evidence type="ECO:0000256" key="14">
    <source>
        <dbReference type="SAM" id="MobiDB-lite"/>
    </source>
</evidence>
<feature type="active site" description="Nucleophile" evidence="13">
    <location>
        <position position="341"/>
    </location>
</feature>
<evidence type="ECO:0000256" key="9">
    <source>
        <dbReference type="ARBA" id="ARBA00023288"/>
    </source>
</evidence>
<comment type="pathway">
    <text evidence="1 13">Cell wall biogenesis; peptidoglycan biosynthesis.</text>
</comment>
<evidence type="ECO:0000256" key="2">
    <source>
        <dbReference type="ARBA" id="ARBA00022475"/>
    </source>
</evidence>
<evidence type="ECO:0000313" key="18">
    <source>
        <dbReference type="Proteomes" id="UP000185547"/>
    </source>
</evidence>
<feature type="region of interest" description="Disordered" evidence="14">
    <location>
        <begin position="27"/>
        <end position="63"/>
    </location>
</feature>
<keyword evidence="2" id="KW-1003">Cell membrane</keyword>
<protein>
    <submittedName>
        <fullName evidence="17">Lipoprotein-anchoring transpeptidase ErfK/SrfK</fullName>
    </submittedName>
</protein>
<dbReference type="FunFam" id="2.40.440.10:FF:000005">
    <property type="entry name" value="L,D-transpeptidase 2"/>
    <property type="match status" value="1"/>
</dbReference>
<reference evidence="17 18" key="1">
    <citation type="submission" date="2017-01" db="EMBL/GenBank/DDBJ databases">
        <authorList>
            <person name="Varghese N."/>
            <person name="Submissions S."/>
        </authorList>
    </citation>
    <scope>NUCLEOTIDE SEQUENCE [LARGE SCALE GENOMIC DNA]</scope>
    <source>
        <strain evidence="17 18">DSM 44280</strain>
    </source>
</reference>
<keyword evidence="7" id="KW-0472">Membrane</keyword>
<evidence type="ECO:0000256" key="7">
    <source>
        <dbReference type="ARBA" id="ARBA00023136"/>
    </source>
</evidence>
<keyword evidence="4 15" id="KW-0732">Signal</keyword>
<dbReference type="Pfam" id="PF17964">
    <property type="entry name" value="Big_10"/>
    <property type="match status" value="1"/>
</dbReference>
<comment type="caution">
    <text evidence="17">The sequence shown here is derived from an EMBL/GenBank/DDBJ whole genome shotgun (WGS) entry which is preliminary data.</text>
</comment>
<gene>
    <name evidence="17" type="ORF">SAMN05421802_12021</name>
</gene>
<dbReference type="GO" id="GO:0016746">
    <property type="term" value="F:acyltransferase activity"/>
    <property type="evidence" value="ECO:0007669"/>
    <property type="project" value="UniProtKB-KW"/>
</dbReference>
<dbReference type="Gene3D" id="2.60.40.3710">
    <property type="match status" value="1"/>
</dbReference>
<evidence type="ECO:0000256" key="6">
    <source>
        <dbReference type="ARBA" id="ARBA00022984"/>
    </source>
</evidence>
<evidence type="ECO:0000259" key="16">
    <source>
        <dbReference type="PROSITE" id="PS52029"/>
    </source>
</evidence>
<evidence type="ECO:0000256" key="3">
    <source>
        <dbReference type="ARBA" id="ARBA00022679"/>
    </source>
</evidence>
<name>A0A9X8WJ32_9CORY</name>
<dbReference type="GO" id="GO:0005576">
    <property type="term" value="C:extracellular region"/>
    <property type="evidence" value="ECO:0007669"/>
    <property type="project" value="TreeGrafter"/>
</dbReference>
<evidence type="ECO:0000256" key="5">
    <source>
        <dbReference type="ARBA" id="ARBA00022960"/>
    </source>
</evidence>
<dbReference type="Gene3D" id="2.60.40.3780">
    <property type="match status" value="1"/>
</dbReference>
<keyword evidence="18" id="KW-1185">Reference proteome</keyword>
<evidence type="ECO:0000313" key="17">
    <source>
        <dbReference type="EMBL" id="SIQ60125.1"/>
    </source>
</evidence>
<evidence type="ECO:0000256" key="8">
    <source>
        <dbReference type="ARBA" id="ARBA00023139"/>
    </source>
</evidence>
<keyword evidence="5 13" id="KW-0133">Cell shape</keyword>
<dbReference type="AlphaFoldDB" id="A0A9X8WJ32"/>
<keyword evidence="10" id="KW-0012">Acyltransferase</keyword>
<dbReference type="PROSITE" id="PS52029">
    <property type="entry name" value="LD_TPASE"/>
    <property type="match status" value="1"/>
</dbReference>
<keyword evidence="6 13" id="KW-0573">Peptidoglycan synthesis</keyword>
<evidence type="ECO:0000256" key="12">
    <source>
        <dbReference type="ARBA" id="ARBA00060592"/>
    </source>
</evidence>
<keyword evidence="3" id="KW-0808">Transferase</keyword>
<feature type="signal peptide" evidence="15">
    <location>
        <begin position="1"/>
        <end position="19"/>
    </location>
</feature>
<dbReference type="InterPro" id="IPR005490">
    <property type="entry name" value="LD_TPept_cat_dom"/>
</dbReference>
<dbReference type="RefSeq" id="WP_063937863.1">
    <property type="nucleotide sequence ID" value="NZ_FTMH01000020.1"/>
</dbReference>
<organism evidence="17 18">
    <name type="scientific">Corynebacterium afermentans</name>
    <dbReference type="NCBI Taxonomy" id="38286"/>
    <lineage>
        <taxon>Bacteria</taxon>
        <taxon>Bacillati</taxon>
        <taxon>Actinomycetota</taxon>
        <taxon>Actinomycetes</taxon>
        <taxon>Mycobacteriales</taxon>
        <taxon>Corynebacteriaceae</taxon>
        <taxon>Corynebacterium</taxon>
    </lineage>
</organism>
<dbReference type="PANTHER" id="PTHR30582:SF2">
    <property type="entry name" value="L,D-TRANSPEPTIDASE YCIB-RELATED"/>
    <property type="match status" value="1"/>
</dbReference>
<dbReference type="SUPFAM" id="SSF141523">
    <property type="entry name" value="L,D-transpeptidase catalytic domain-like"/>
    <property type="match status" value="1"/>
</dbReference>
<evidence type="ECO:0000256" key="10">
    <source>
        <dbReference type="ARBA" id="ARBA00023315"/>
    </source>
</evidence>
<sequence length="398" mass="42859">MVRQVVRACALVAAAATLASCTIGDTGRLEPAAHTSDASLVEKTTEKASPRPPKVNVANGETGVAPLDPITVTAAAGLSSVTMTNEAGKEVEGEFGDDKSEWSVTEPLGYGRTYTVEARDKEGQKVVSSFTTLTPDATVNSYIGPLDGATVGVAQAVTIRFDSPVQDTKAMEEHIDVETSNDTEGAFFWLDPYEVRWRPKDYWEPGTEVSVKVDIYGEKLGKGLYGGGDNETNFTIGDKVEAVVDNADKMLRVYSGDELVKEFPISLGTDGQYDTPNGVYVVGDEHEKLTMDSRSFGLALDAGGYVTPVDYATQLSYSGIYLHSAPWALGAMGSYNQSHGCINASYDNAQWFQNFVKRGDPVVVKNTAGGTLTPYDGLGYWNLDWEQRSGGSEDPLYE</sequence>
<dbReference type="PROSITE" id="PS51257">
    <property type="entry name" value="PROKAR_LIPOPROTEIN"/>
    <property type="match status" value="1"/>
</dbReference>
<feature type="active site" description="Proton donor/acceptor" evidence="13">
    <location>
        <position position="323"/>
    </location>
</feature>
<keyword evidence="8" id="KW-0564">Palmitate</keyword>
<evidence type="ECO:0000256" key="4">
    <source>
        <dbReference type="ARBA" id="ARBA00022729"/>
    </source>
</evidence>
<dbReference type="InterPro" id="IPR050979">
    <property type="entry name" value="LD-transpeptidase"/>
</dbReference>
<dbReference type="PANTHER" id="PTHR30582">
    <property type="entry name" value="L,D-TRANSPEPTIDASE"/>
    <property type="match status" value="1"/>
</dbReference>
<dbReference type="GO" id="GO:0071555">
    <property type="term" value="P:cell wall organization"/>
    <property type="evidence" value="ECO:0007669"/>
    <property type="project" value="UniProtKB-UniRule"/>
</dbReference>
<evidence type="ECO:0000256" key="11">
    <source>
        <dbReference type="ARBA" id="ARBA00023316"/>
    </source>
</evidence>